<dbReference type="Proteomes" id="UP001597461">
    <property type="component" value="Unassembled WGS sequence"/>
</dbReference>
<organism evidence="2 3">
    <name type="scientific">Pedobacter vanadiisoli</name>
    <dbReference type="NCBI Taxonomy" id="1761975"/>
    <lineage>
        <taxon>Bacteria</taxon>
        <taxon>Pseudomonadati</taxon>
        <taxon>Bacteroidota</taxon>
        <taxon>Sphingobacteriia</taxon>
        <taxon>Sphingobacteriales</taxon>
        <taxon>Sphingobacteriaceae</taxon>
        <taxon>Pedobacter</taxon>
    </lineage>
</organism>
<name>A0ABW5MGM0_9SPHI</name>
<evidence type="ECO:0000313" key="3">
    <source>
        <dbReference type="Proteomes" id="UP001597461"/>
    </source>
</evidence>
<sequence length="238" mass="26453">MKKTILILVFAFTAKLGFAQNTFPAQGNVGIGTSTPQEKLDVKGNILISNAEIPLGLNTEVGGTVPLFNMSVNFREANKNNAFLGAAFRIDTRIYEFPLFQWLKRDAGNATENVLMNLSANGNLGLGILNPAEKLSVNGNIRAREIKVEATNWPDYVFEEGYKVGKLEELESYIKTNRHLPEIPTAKEAESNGVELGAMNKLLLKKIEELTIHLIEKDKQINSLINRVDILENKKKNN</sequence>
<feature type="signal peptide" evidence="1">
    <location>
        <begin position="1"/>
        <end position="19"/>
    </location>
</feature>
<protein>
    <submittedName>
        <fullName evidence="2">Uncharacterized protein</fullName>
    </submittedName>
</protein>
<reference evidence="3" key="1">
    <citation type="journal article" date="2019" name="Int. J. Syst. Evol. Microbiol.">
        <title>The Global Catalogue of Microorganisms (GCM) 10K type strain sequencing project: providing services to taxonomists for standard genome sequencing and annotation.</title>
        <authorList>
            <consortium name="The Broad Institute Genomics Platform"/>
            <consortium name="The Broad Institute Genome Sequencing Center for Infectious Disease"/>
            <person name="Wu L."/>
            <person name="Ma J."/>
        </authorList>
    </citation>
    <scope>NUCLEOTIDE SEQUENCE [LARGE SCALE GENOMIC DNA]</scope>
    <source>
        <strain evidence="3">KCTC 42866</strain>
    </source>
</reference>
<evidence type="ECO:0000313" key="2">
    <source>
        <dbReference type="EMBL" id="MFD2581610.1"/>
    </source>
</evidence>
<dbReference type="EMBL" id="JBHULL010000004">
    <property type="protein sequence ID" value="MFD2581610.1"/>
    <property type="molecule type" value="Genomic_DNA"/>
</dbReference>
<dbReference type="RefSeq" id="WP_379075175.1">
    <property type="nucleotide sequence ID" value="NZ_JBHULL010000004.1"/>
</dbReference>
<evidence type="ECO:0000256" key="1">
    <source>
        <dbReference type="SAM" id="SignalP"/>
    </source>
</evidence>
<keyword evidence="1" id="KW-0732">Signal</keyword>
<comment type="caution">
    <text evidence="2">The sequence shown here is derived from an EMBL/GenBank/DDBJ whole genome shotgun (WGS) entry which is preliminary data.</text>
</comment>
<keyword evidence="3" id="KW-1185">Reference proteome</keyword>
<accession>A0ABW5MGM0</accession>
<proteinExistence type="predicted"/>
<gene>
    <name evidence="2" type="ORF">ACFSR6_03850</name>
</gene>
<feature type="chain" id="PRO_5046323054" evidence="1">
    <location>
        <begin position="20"/>
        <end position="238"/>
    </location>
</feature>